<comment type="similarity">
    <text evidence="2">Belongs to the FKBP-type PPIase family.</text>
</comment>
<proteinExistence type="inferred from homology"/>
<comment type="catalytic activity">
    <reaction evidence="1 6">
        <text>[protein]-peptidylproline (omega=180) = [protein]-peptidylproline (omega=0)</text>
        <dbReference type="Rhea" id="RHEA:16237"/>
        <dbReference type="Rhea" id="RHEA-COMP:10747"/>
        <dbReference type="Rhea" id="RHEA-COMP:10748"/>
        <dbReference type="ChEBI" id="CHEBI:83833"/>
        <dbReference type="ChEBI" id="CHEBI:83834"/>
        <dbReference type="EC" id="5.2.1.8"/>
    </reaction>
</comment>
<keyword evidence="9" id="KW-1185">Reference proteome</keyword>
<dbReference type="InterPro" id="IPR001179">
    <property type="entry name" value="PPIase_FKBP_dom"/>
</dbReference>
<evidence type="ECO:0000256" key="2">
    <source>
        <dbReference type="ARBA" id="ARBA00006577"/>
    </source>
</evidence>
<evidence type="ECO:0000256" key="3">
    <source>
        <dbReference type="ARBA" id="ARBA00013194"/>
    </source>
</evidence>
<keyword evidence="5 6" id="KW-0413">Isomerase</keyword>
<evidence type="ECO:0000256" key="1">
    <source>
        <dbReference type="ARBA" id="ARBA00000971"/>
    </source>
</evidence>
<feature type="domain" description="PPIase FKBP-type" evidence="7">
    <location>
        <begin position="98"/>
        <end position="186"/>
    </location>
</feature>
<evidence type="ECO:0000256" key="6">
    <source>
        <dbReference type="PROSITE-ProRule" id="PRU00277"/>
    </source>
</evidence>
<evidence type="ECO:0000313" key="8">
    <source>
        <dbReference type="EMBL" id="NEN06163.1"/>
    </source>
</evidence>
<dbReference type="EMBL" id="JAAGWY010000002">
    <property type="protein sequence ID" value="NEN06163.1"/>
    <property type="molecule type" value="Genomic_DNA"/>
</dbReference>
<dbReference type="GO" id="GO:0003755">
    <property type="term" value="F:peptidyl-prolyl cis-trans isomerase activity"/>
    <property type="evidence" value="ECO:0007669"/>
    <property type="project" value="UniProtKB-KW"/>
</dbReference>
<dbReference type="PANTHER" id="PTHR43811:SF19">
    <property type="entry name" value="39 KDA FK506-BINDING NUCLEAR PROTEIN"/>
    <property type="match status" value="1"/>
</dbReference>
<organism evidence="8 9">
    <name type="scientific">Leifsonia tongyongensis</name>
    <dbReference type="NCBI Taxonomy" id="1268043"/>
    <lineage>
        <taxon>Bacteria</taxon>
        <taxon>Bacillati</taxon>
        <taxon>Actinomycetota</taxon>
        <taxon>Actinomycetes</taxon>
        <taxon>Micrococcales</taxon>
        <taxon>Microbacteriaceae</taxon>
        <taxon>Leifsonia</taxon>
    </lineage>
</organism>
<dbReference type="Gene3D" id="3.10.50.40">
    <property type="match status" value="2"/>
</dbReference>
<evidence type="ECO:0000256" key="4">
    <source>
        <dbReference type="ARBA" id="ARBA00023110"/>
    </source>
</evidence>
<gene>
    <name evidence="8" type="ORF">G3T36_09765</name>
</gene>
<accession>A0A6L9XXN8</accession>
<dbReference type="PROSITE" id="PS50059">
    <property type="entry name" value="FKBP_PPIASE"/>
    <property type="match status" value="2"/>
</dbReference>
<dbReference type="SUPFAM" id="SSF54534">
    <property type="entry name" value="FKBP-like"/>
    <property type="match status" value="2"/>
</dbReference>
<evidence type="ECO:0000259" key="7">
    <source>
        <dbReference type="PROSITE" id="PS50059"/>
    </source>
</evidence>
<protein>
    <recommendedName>
        <fullName evidence="3 6">peptidylprolyl isomerase</fullName>
        <ecNumber evidence="3 6">5.2.1.8</ecNumber>
    </recommendedName>
</protein>
<reference evidence="8 9" key="1">
    <citation type="journal article" date="2014" name="J. Microbiol.">
        <title>Diaminobutyricibacter tongyongensis gen. nov., sp. nov. and Homoserinibacter gongjuensis gen. nov., sp. nov. belong to the family Microbacteriaceae.</title>
        <authorList>
            <person name="Kim S.J."/>
            <person name="Ahn J.H."/>
            <person name="Weon H.Y."/>
            <person name="Hamada M."/>
            <person name="Suzuki K."/>
            <person name="Kwon S.W."/>
        </authorList>
    </citation>
    <scope>NUCLEOTIDE SEQUENCE [LARGE SCALE GENOMIC DNA]</scope>
    <source>
        <strain evidence="8 9">NBRC 108724</strain>
    </source>
</reference>
<feature type="domain" description="PPIase FKBP-type" evidence="7">
    <location>
        <begin position="241"/>
        <end position="335"/>
    </location>
</feature>
<dbReference type="Pfam" id="PF00254">
    <property type="entry name" value="FKBP_C"/>
    <property type="match status" value="2"/>
</dbReference>
<dbReference type="Proteomes" id="UP000474967">
    <property type="component" value="Unassembled WGS sequence"/>
</dbReference>
<dbReference type="RefSeq" id="WP_163289606.1">
    <property type="nucleotide sequence ID" value="NZ_JAAGWY010000002.1"/>
</dbReference>
<name>A0A6L9XXN8_9MICO</name>
<evidence type="ECO:0000313" key="9">
    <source>
        <dbReference type="Proteomes" id="UP000474967"/>
    </source>
</evidence>
<evidence type="ECO:0000256" key="5">
    <source>
        <dbReference type="ARBA" id="ARBA00023235"/>
    </source>
</evidence>
<dbReference type="EC" id="5.2.1.8" evidence="3 6"/>
<keyword evidence="4 6" id="KW-0697">Rotamase</keyword>
<sequence>MPEASPPFPVDRTERGLVHRASALFVAAGLLLVTLTACSTDPNANCDTALTSGSASDVIHVSGKFGEQPTVKFPTPVRTSTSQRTTVITGSGPEVHTGQEVVVDFSIYNGTNGQLIQTTKYDPTSASALVVGKTIPGLDKGLQCATVGSRLAIAVSPKDGLGASASSVGVSPTDTVVIVVDVNKAYLPAANGAPQPGRPGFPTVVIAPGGRPGVTVPTTNPPTSLEVAVNKQGDGKTVTKSDTVVIHYTGVLWKERTVFDSTWDSGTPATLQLSTGQTAAGTSLPKGLVEGLIGQKVGSQVTIIVPPSKAFGSQGSGPVPQNATLVYVVDILGIV</sequence>
<dbReference type="InterPro" id="IPR046357">
    <property type="entry name" value="PPIase_dom_sf"/>
</dbReference>
<dbReference type="PANTHER" id="PTHR43811">
    <property type="entry name" value="FKBP-TYPE PEPTIDYL-PROLYL CIS-TRANS ISOMERASE FKPA"/>
    <property type="match status" value="1"/>
</dbReference>
<dbReference type="AlphaFoldDB" id="A0A6L9XXN8"/>
<comment type="caution">
    <text evidence="8">The sequence shown here is derived from an EMBL/GenBank/DDBJ whole genome shotgun (WGS) entry which is preliminary data.</text>
</comment>